<comment type="subcellular location">
    <subcellularLocation>
        <location evidence="1">Membrane</location>
        <topology evidence="1">Multi-pass membrane protein</topology>
    </subcellularLocation>
</comment>
<evidence type="ECO:0000256" key="13">
    <source>
        <dbReference type="ARBA" id="ARBA00037785"/>
    </source>
</evidence>
<evidence type="ECO:0000256" key="14">
    <source>
        <dbReference type="ARBA" id="ARBA00040215"/>
    </source>
</evidence>
<dbReference type="SUPFAM" id="SSF161070">
    <property type="entry name" value="SNF-like"/>
    <property type="match status" value="1"/>
</dbReference>
<dbReference type="VEuPathDB" id="VectorBase:ISCI023409"/>
<evidence type="ECO:0000256" key="15">
    <source>
        <dbReference type="PIRSR" id="PIRSR600175-2"/>
    </source>
</evidence>
<evidence type="ECO:0000313" key="17">
    <source>
        <dbReference type="EMBL" id="EEC19600.1"/>
    </source>
</evidence>
<comment type="similarity">
    <text evidence="2">Belongs to the sodium:neurotransmitter symporter (SNF) (TC 2.A.22) family.</text>
</comment>
<keyword evidence="10 16" id="KW-0472">Membrane</keyword>
<keyword evidence="19" id="KW-1185">Reference proteome</keyword>
<evidence type="ECO:0000256" key="16">
    <source>
        <dbReference type="SAM" id="Phobius"/>
    </source>
</evidence>
<evidence type="ECO:0000256" key="3">
    <source>
        <dbReference type="ARBA" id="ARBA00022448"/>
    </source>
</evidence>
<reference evidence="18" key="2">
    <citation type="submission" date="2020-05" db="UniProtKB">
        <authorList>
            <consortium name="EnsemblMetazoa"/>
        </authorList>
    </citation>
    <scope>IDENTIFICATION</scope>
    <source>
        <strain evidence="18">wikel</strain>
    </source>
</reference>
<evidence type="ECO:0000256" key="12">
    <source>
        <dbReference type="ARBA" id="ARBA00023201"/>
    </source>
</evidence>
<sequence>MGTSGPWVHVQGISSRKSRHHSRHCVGTKLVIGGRRREAGCGFPETMGQRNAVLPLLLVDFHRPRQRLEVPHSRIPERRRCIPHSVLRGTVPHREARLLHGTRHRTIRIGVAQLFSTFYVTVSYNYIMALCLFYVFASMQSQLPWTHCDPEWSDSNCFDSRAANRSVLNSSSATSSAEQYFQYVSGNLSWFL</sequence>
<evidence type="ECO:0000256" key="2">
    <source>
        <dbReference type="ARBA" id="ARBA00006459"/>
    </source>
</evidence>
<dbReference type="HOGENOM" id="CLU_1416612_0_0_1"/>
<keyword evidence="15" id="KW-1015">Disulfide bond</keyword>
<dbReference type="GO" id="GO:0006814">
    <property type="term" value="P:sodium ion transport"/>
    <property type="evidence" value="ECO:0007669"/>
    <property type="project" value="UniProtKB-KW"/>
</dbReference>
<keyword evidence="3" id="KW-0813">Transport</keyword>
<evidence type="ECO:0000313" key="18">
    <source>
        <dbReference type="EnsemblMetazoa" id="ISCW023409-PA"/>
    </source>
</evidence>
<organism>
    <name type="scientific">Ixodes scapularis</name>
    <name type="common">Black-legged tick</name>
    <name type="synonym">Deer tick</name>
    <dbReference type="NCBI Taxonomy" id="6945"/>
    <lineage>
        <taxon>Eukaryota</taxon>
        <taxon>Metazoa</taxon>
        <taxon>Ecdysozoa</taxon>
        <taxon>Arthropoda</taxon>
        <taxon>Chelicerata</taxon>
        <taxon>Arachnida</taxon>
        <taxon>Acari</taxon>
        <taxon>Parasitiformes</taxon>
        <taxon>Ixodida</taxon>
        <taxon>Ixodoidea</taxon>
        <taxon>Ixodidae</taxon>
        <taxon>Ixodinae</taxon>
        <taxon>Ixodes</taxon>
    </lineage>
</organism>
<evidence type="ECO:0000256" key="9">
    <source>
        <dbReference type="ARBA" id="ARBA00023065"/>
    </source>
</evidence>
<keyword evidence="6" id="KW-0029">Amino-acid transport</keyword>
<keyword evidence="7 16" id="KW-1133">Transmembrane helix</keyword>
<dbReference type="InParanoid" id="B7QL78"/>
<reference evidence="17 19" key="1">
    <citation type="submission" date="2008-03" db="EMBL/GenBank/DDBJ databases">
        <title>Annotation of Ixodes scapularis.</title>
        <authorList>
            <consortium name="Ixodes scapularis Genome Project Consortium"/>
            <person name="Caler E."/>
            <person name="Hannick L.I."/>
            <person name="Bidwell S."/>
            <person name="Joardar V."/>
            <person name="Thiagarajan M."/>
            <person name="Amedeo P."/>
            <person name="Galinsky K.J."/>
            <person name="Schobel S."/>
            <person name="Inman J."/>
            <person name="Hostetler J."/>
            <person name="Miller J."/>
            <person name="Hammond M."/>
            <person name="Megy K."/>
            <person name="Lawson D."/>
            <person name="Kodira C."/>
            <person name="Sutton G."/>
            <person name="Meyer J."/>
            <person name="Hill C.A."/>
            <person name="Birren B."/>
            <person name="Nene V."/>
            <person name="Collins F."/>
            <person name="Alarcon-Chaidez F."/>
            <person name="Wikel S."/>
            <person name="Strausberg R."/>
        </authorList>
    </citation>
    <scope>NUCLEOTIDE SEQUENCE [LARGE SCALE GENOMIC DNA]</scope>
    <source>
        <strain evidence="19">Wikel</strain>
        <strain evidence="17">Wikel colony</strain>
    </source>
</reference>
<dbReference type="PANTHER" id="PTHR11616:SF321">
    <property type="entry name" value="SODIUM-DEPENDENT NUTRIENT AMINO ACID TRANSPORTER 1-RELATED"/>
    <property type="match status" value="1"/>
</dbReference>
<evidence type="ECO:0000256" key="8">
    <source>
        <dbReference type="ARBA" id="ARBA00023053"/>
    </source>
</evidence>
<proteinExistence type="inferred from homology"/>
<dbReference type="GO" id="GO:0015293">
    <property type="term" value="F:symporter activity"/>
    <property type="evidence" value="ECO:0007669"/>
    <property type="project" value="UniProtKB-KW"/>
</dbReference>
<dbReference type="PANTHER" id="PTHR11616">
    <property type="entry name" value="SODIUM/CHLORIDE DEPENDENT TRANSPORTER"/>
    <property type="match status" value="1"/>
</dbReference>
<dbReference type="EnsemblMetazoa" id="ISCW023409-RA">
    <property type="protein sequence ID" value="ISCW023409-PA"/>
    <property type="gene ID" value="ISCW023409"/>
</dbReference>
<keyword evidence="12" id="KW-0739">Sodium transport</keyword>
<dbReference type="GO" id="GO:0016020">
    <property type="term" value="C:membrane"/>
    <property type="evidence" value="ECO:0007669"/>
    <property type="project" value="UniProtKB-SubCell"/>
</dbReference>
<keyword evidence="11" id="KW-0325">Glycoprotein</keyword>
<dbReference type="VEuPathDB" id="VectorBase:ISCW023409"/>
<dbReference type="EMBL" id="ABJB010818879">
    <property type="status" value="NOT_ANNOTATED_CDS"/>
    <property type="molecule type" value="Genomic_DNA"/>
</dbReference>
<evidence type="ECO:0000313" key="19">
    <source>
        <dbReference type="Proteomes" id="UP000001555"/>
    </source>
</evidence>
<evidence type="ECO:0000256" key="5">
    <source>
        <dbReference type="ARBA" id="ARBA00022847"/>
    </source>
</evidence>
<evidence type="ECO:0000256" key="1">
    <source>
        <dbReference type="ARBA" id="ARBA00004141"/>
    </source>
</evidence>
<dbReference type="PROSITE" id="PS00754">
    <property type="entry name" value="NA_NEUROTRAN_SYMP_2"/>
    <property type="match status" value="1"/>
</dbReference>
<dbReference type="InterPro" id="IPR000175">
    <property type="entry name" value="Na/ntran_symport"/>
</dbReference>
<keyword evidence="5" id="KW-0769">Symport</keyword>
<dbReference type="AlphaFoldDB" id="B7QL78"/>
<evidence type="ECO:0000256" key="11">
    <source>
        <dbReference type="ARBA" id="ARBA00023180"/>
    </source>
</evidence>
<keyword evidence="4 16" id="KW-0812">Transmembrane</keyword>
<dbReference type="Pfam" id="PF00209">
    <property type="entry name" value="SNF"/>
    <property type="match status" value="1"/>
</dbReference>
<feature type="transmembrane region" description="Helical" evidence="16">
    <location>
        <begin position="114"/>
        <end position="137"/>
    </location>
</feature>
<accession>B7QL78</accession>
<evidence type="ECO:0000256" key="6">
    <source>
        <dbReference type="ARBA" id="ARBA00022970"/>
    </source>
</evidence>
<dbReference type="InterPro" id="IPR037272">
    <property type="entry name" value="SNS_sf"/>
</dbReference>
<name>B7QL78_IXOSC</name>
<dbReference type="Proteomes" id="UP000001555">
    <property type="component" value="Unassembled WGS sequence"/>
</dbReference>
<keyword evidence="9" id="KW-0406">Ion transport</keyword>
<gene>
    <name evidence="17" type="ORF">IscW_ISCW023409</name>
</gene>
<protein>
    <recommendedName>
        <fullName evidence="14">Sodium-dependent nutrient amino acid transporter 1</fullName>
    </recommendedName>
</protein>
<dbReference type="EMBL" id="DS963920">
    <property type="protein sequence ID" value="EEC19600.1"/>
    <property type="molecule type" value="Genomic_DNA"/>
</dbReference>
<evidence type="ECO:0000256" key="7">
    <source>
        <dbReference type="ARBA" id="ARBA00022989"/>
    </source>
</evidence>
<dbReference type="GO" id="GO:0006865">
    <property type="term" value="P:amino acid transport"/>
    <property type="evidence" value="ECO:0007669"/>
    <property type="project" value="UniProtKB-KW"/>
</dbReference>
<evidence type="ECO:0000256" key="10">
    <source>
        <dbReference type="ARBA" id="ARBA00023136"/>
    </source>
</evidence>
<keyword evidence="8" id="KW-0915">Sodium</keyword>
<dbReference type="PaxDb" id="6945-B7QL78"/>
<feature type="disulfide bond" evidence="15">
    <location>
        <begin position="148"/>
        <end position="157"/>
    </location>
</feature>
<evidence type="ECO:0000256" key="4">
    <source>
        <dbReference type="ARBA" id="ARBA00022692"/>
    </source>
</evidence>
<dbReference type="EMBL" id="ABJB010379473">
    <property type="status" value="NOT_ANNOTATED_CDS"/>
    <property type="molecule type" value="Genomic_DNA"/>
</dbReference>
<comment type="function">
    <text evidence="13">Unusual broad substrate spectrum amino acid:sodium cotransporter that promotes absorption of the D isomers of essential amino acids. Neutral amino acids are the preferred substrates, especially methionine and phenylalanine.</text>
</comment>